<keyword evidence="5" id="KW-0396">Initiation factor</keyword>
<evidence type="ECO:0000256" key="19">
    <source>
        <dbReference type="RuleBase" id="RU004196"/>
    </source>
</evidence>
<keyword evidence="8" id="KW-0235">DNA replication</keyword>
<dbReference type="GO" id="GO:0006310">
    <property type="term" value="P:DNA recombination"/>
    <property type="evidence" value="ECO:0007669"/>
    <property type="project" value="UniProtKB-KW"/>
</dbReference>
<dbReference type="SUPFAM" id="SSF50249">
    <property type="entry name" value="Nucleic acid-binding proteins"/>
    <property type="match status" value="1"/>
</dbReference>
<evidence type="ECO:0000256" key="8">
    <source>
        <dbReference type="ARBA" id="ARBA00022705"/>
    </source>
</evidence>
<dbReference type="FunCoup" id="K1RAU3">
    <property type="interactions" value="1275"/>
</dbReference>
<keyword evidence="15" id="KW-0131">Cell cycle</keyword>
<evidence type="ECO:0000256" key="14">
    <source>
        <dbReference type="ARBA" id="ARBA00023204"/>
    </source>
</evidence>
<dbReference type="GO" id="GO:0051301">
    <property type="term" value="P:cell division"/>
    <property type="evidence" value="ECO:0007669"/>
    <property type="project" value="UniProtKB-KW"/>
</dbReference>
<dbReference type="InterPro" id="IPR011004">
    <property type="entry name" value="Trimer_LpxA-like_sf"/>
</dbReference>
<dbReference type="FunFam" id="2.40.50.140:FF:000062">
    <property type="entry name" value="DNA ligase"/>
    <property type="match status" value="1"/>
</dbReference>
<dbReference type="Pfam" id="PF04675">
    <property type="entry name" value="DNA_ligase_A_N"/>
    <property type="match status" value="1"/>
</dbReference>
<keyword evidence="11 18" id="KW-0067">ATP-binding</keyword>
<dbReference type="NCBIfam" id="TIGR00574">
    <property type="entry name" value="dnl1"/>
    <property type="match status" value="1"/>
</dbReference>
<dbReference type="CDD" id="cd07969">
    <property type="entry name" value="OBF_DNA_ligase_I"/>
    <property type="match status" value="1"/>
</dbReference>
<evidence type="ECO:0000256" key="4">
    <source>
        <dbReference type="ARBA" id="ARBA00022490"/>
    </source>
</evidence>
<name>K1RAU3_MAGGI</name>
<organism evidence="21">
    <name type="scientific">Magallana gigas</name>
    <name type="common">Pacific oyster</name>
    <name type="synonym">Crassostrea gigas</name>
    <dbReference type="NCBI Taxonomy" id="29159"/>
    <lineage>
        <taxon>Eukaryota</taxon>
        <taxon>Metazoa</taxon>
        <taxon>Spiralia</taxon>
        <taxon>Lophotrochozoa</taxon>
        <taxon>Mollusca</taxon>
        <taxon>Bivalvia</taxon>
        <taxon>Autobranchia</taxon>
        <taxon>Pteriomorphia</taxon>
        <taxon>Ostreida</taxon>
        <taxon>Ostreoidea</taxon>
        <taxon>Ostreidae</taxon>
        <taxon>Magallana</taxon>
    </lineage>
</organism>
<reference evidence="21" key="1">
    <citation type="journal article" date="2012" name="Nature">
        <title>The oyster genome reveals stress adaptation and complexity of shell formation.</title>
        <authorList>
            <person name="Zhang G."/>
            <person name="Fang X."/>
            <person name="Guo X."/>
            <person name="Li L."/>
            <person name="Luo R."/>
            <person name="Xu F."/>
            <person name="Yang P."/>
            <person name="Zhang L."/>
            <person name="Wang X."/>
            <person name="Qi H."/>
            <person name="Xiong Z."/>
            <person name="Que H."/>
            <person name="Xie Y."/>
            <person name="Holland P.W."/>
            <person name="Paps J."/>
            <person name="Zhu Y."/>
            <person name="Wu F."/>
            <person name="Chen Y."/>
            <person name="Wang J."/>
            <person name="Peng C."/>
            <person name="Meng J."/>
            <person name="Yang L."/>
            <person name="Liu J."/>
            <person name="Wen B."/>
            <person name="Zhang N."/>
            <person name="Huang Z."/>
            <person name="Zhu Q."/>
            <person name="Feng Y."/>
            <person name="Mount A."/>
            <person name="Hedgecock D."/>
            <person name="Xu Z."/>
            <person name="Liu Y."/>
            <person name="Domazet-Loso T."/>
            <person name="Du Y."/>
            <person name="Sun X."/>
            <person name="Zhang S."/>
            <person name="Liu B."/>
            <person name="Cheng P."/>
            <person name="Jiang X."/>
            <person name="Li J."/>
            <person name="Fan D."/>
            <person name="Wang W."/>
            <person name="Fu W."/>
            <person name="Wang T."/>
            <person name="Wang B."/>
            <person name="Zhang J."/>
            <person name="Peng Z."/>
            <person name="Li Y."/>
            <person name="Li N."/>
            <person name="Wang J."/>
            <person name="Chen M."/>
            <person name="He Y."/>
            <person name="Tan F."/>
            <person name="Song X."/>
            <person name="Zheng Q."/>
            <person name="Huang R."/>
            <person name="Yang H."/>
            <person name="Du X."/>
            <person name="Chen L."/>
            <person name="Yang M."/>
            <person name="Gaffney P.M."/>
            <person name="Wang S."/>
            <person name="Luo L."/>
            <person name="She Z."/>
            <person name="Ming Y."/>
            <person name="Huang W."/>
            <person name="Zhang S."/>
            <person name="Huang B."/>
            <person name="Zhang Y."/>
            <person name="Qu T."/>
            <person name="Ni P."/>
            <person name="Miao G."/>
            <person name="Wang J."/>
            <person name="Wang Q."/>
            <person name="Steinberg C.E."/>
            <person name="Wang H."/>
            <person name="Li N."/>
            <person name="Qian L."/>
            <person name="Zhang G."/>
            <person name="Li Y."/>
            <person name="Yang H."/>
            <person name="Liu X."/>
            <person name="Wang J."/>
            <person name="Yin Y."/>
            <person name="Wang J."/>
        </authorList>
    </citation>
    <scope>NUCLEOTIDE SEQUENCE [LARGE SCALE GENOMIC DNA]</scope>
    <source>
        <strain evidence="21">05x7-T-G4-1.051#20</strain>
    </source>
</reference>
<dbReference type="Gene3D" id="3.30.1490.70">
    <property type="match status" value="1"/>
</dbReference>
<keyword evidence="6 18" id="KW-0436">Ligase</keyword>
<evidence type="ECO:0000256" key="10">
    <source>
        <dbReference type="ARBA" id="ARBA00022763"/>
    </source>
</evidence>
<evidence type="ECO:0000256" key="6">
    <source>
        <dbReference type="ARBA" id="ARBA00022598"/>
    </source>
</evidence>
<evidence type="ECO:0000256" key="12">
    <source>
        <dbReference type="ARBA" id="ARBA00022917"/>
    </source>
</evidence>
<keyword evidence="13 18" id="KW-0233">DNA recombination</keyword>
<dbReference type="SUPFAM" id="SSF51161">
    <property type="entry name" value="Trimeric LpxA-like enzymes"/>
    <property type="match status" value="1"/>
</dbReference>
<dbReference type="EMBL" id="JH823244">
    <property type="protein sequence ID" value="EKC31151.1"/>
    <property type="molecule type" value="Genomic_DNA"/>
</dbReference>
<dbReference type="EC" id="6.5.1.1" evidence="18"/>
<dbReference type="Gene3D" id="3.30.470.30">
    <property type="entry name" value="DNA ligase/mRNA capping enzyme"/>
    <property type="match status" value="1"/>
</dbReference>
<dbReference type="CDD" id="cd07900">
    <property type="entry name" value="Adenylation_DNA_ligase_I_Euk"/>
    <property type="match status" value="1"/>
</dbReference>
<sequence length="905" mass="102057">MDGQAEIQRVLTESCSVKLHLEYVTVSNTDDGTADVLREMKSKIKTDLLIIPCDLITDISLHNIANLHRTHDASLTILLSSLPSQFYESVAPGARSKKPLEKDFFGFDEKRERILFTQSEADVAENISVKKSIFKKHPYMCVKSGLTDCHLYLMKKWVVDYLVENESIAYIRTELVPHLVRKQFSKTKVKDRLPQTNQSVISENQKMDILKFSTEDEYAADIRDMSSWNDHHGDMADCYHGDKIRCYGYIQEGGLCLRTNTVSSYSEANRQIQKIFTHTGIETPHLHPSVVLQKKSQVGADCVVAEGTEIGEKVFIKRSVIGRNCKIGDHVQIVNSTLLDNVIVEDGCDIKGSIISRKSVIHQKCEITNCLTSRSSQRTMFAPPKLTVPAVFNKLKEIAGMSGNAAMTKKIEKIKGMFVACRQCEARYLIRSLGGKLRIGLAEQSVLTALGNAVFRTPPDQEFPPEVLDAGKGMGADTLKKKMEECTLVIKTTYCECPNYDAIIPALIKYGIEELPNHCKLTPGVPLKPMLAHPTKGVSEVFKRFDEADFTCEYKYDGERAQIHILENGEVHIYSRNSENNTSKYPDIIARIPKVRNDSVTSCVIDSEAVAWDAEKKQIQPFQVLSHRKRKDADASEIKIQVCVYAFDLLFLNGKSLVKEPFRKRRELLHSSFKEVEGEFVFAKSMISSNTDEIAEFLDESVKGNCEGLMVKTLDVDATYEIAKRSHNWLKLKKDYLDGVGDTLDLVVMGGFLGTGKRTGKYGGFLLGCYDEENEEFQSICKIGTGFTDADLEKHATFFKDHVTEKPKPYYRYDSSVEPDHWFDAVQVWEVKCADLSISPTHVAAAGIVDPEKGISLRFPRFLRIRDDKKAEDATSASQVAELYKSQQQIQNQQKSEKEDVEDFY</sequence>
<dbReference type="HOGENOM" id="CLU_320605_0_0_1"/>
<dbReference type="Gene3D" id="2.40.50.140">
    <property type="entry name" value="Nucleic acid-binding proteins"/>
    <property type="match status" value="1"/>
</dbReference>
<keyword evidence="9 18" id="KW-0547">Nucleotide-binding</keyword>
<evidence type="ECO:0000256" key="7">
    <source>
        <dbReference type="ARBA" id="ARBA00022618"/>
    </source>
</evidence>
<dbReference type="InterPro" id="IPR056764">
    <property type="entry name" value="LbH_EIF2B3/5"/>
</dbReference>
<dbReference type="GO" id="GO:0003910">
    <property type="term" value="F:DNA ligase (ATP) activity"/>
    <property type="evidence" value="ECO:0007669"/>
    <property type="project" value="UniProtKB-EC"/>
</dbReference>
<dbReference type="SUPFAM" id="SSF53448">
    <property type="entry name" value="Nucleotide-diphospho-sugar transferases"/>
    <property type="match status" value="1"/>
</dbReference>
<dbReference type="InterPro" id="IPR012340">
    <property type="entry name" value="NA-bd_OB-fold"/>
</dbReference>
<dbReference type="GO" id="GO:0006281">
    <property type="term" value="P:DNA repair"/>
    <property type="evidence" value="ECO:0007669"/>
    <property type="project" value="UniProtKB-KW"/>
</dbReference>
<evidence type="ECO:0000256" key="17">
    <source>
        <dbReference type="ARBA" id="ARBA00046432"/>
    </source>
</evidence>
<protein>
    <recommendedName>
        <fullName evidence="18">DNA ligase</fullName>
        <ecNumber evidence="18">6.5.1.1</ecNumber>
    </recommendedName>
</protein>
<evidence type="ECO:0000256" key="15">
    <source>
        <dbReference type="ARBA" id="ARBA00023306"/>
    </source>
</evidence>
<dbReference type="InterPro" id="IPR012309">
    <property type="entry name" value="DNA_ligase_ATP-dep_C"/>
</dbReference>
<dbReference type="Pfam" id="PF01068">
    <property type="entry name" value="DNA_ligase_A_M"/>
    <property type="match status" value="1"/>
</dbReference>
<keyword evidence="4" id="KW-0963">Cytoplasm</keyword>
<dbReference type="GO" id="GO:1903461">
    <property type="term" value="P:Okazaki fragment processing involved in mitotic DNA replication"/>
    <property type="evidence" value="ECO:0007669"/>
    <property type="project" value="TreeGrafter"/>
</dbReference>
<comment type="similarity">
    <text evidence="3">Belongs to the eIF-2B gamma/epsilon subunits family.</text>
</comment>
<dbReference type="PROSITE" id="PS00333">
    <property type="entry name" value="DNA_LIGASE_A2"/>
    <property type="match status" value="1"/>
</dbReference>
<dbReference type="FunFam" id="3.30.470.30:FF:000016">
    <property type="entry name" value="DNA ligase"/>
    <property type="match status" value="1"/>
</dbReference>
<dbReference type="InterPro" id="IPR036599">
    <property type="entry name" value="DNA_ligase_N_sf"/>
</dbReference>
<dbReference type="GO" id="GO:0003677">
    <property type="term" value="F:DNA binding"/>
    <property type="evidence" value="ECO:0007669"/>
    <property type="project" value="InterPro"/>
</dbReference>
<dbReference type="InParanoid" id="K1RAU3"/>
<evidence type="ECO:0000256" key="9">
    <source>
        <dbReference type="ARBA" id="ARBA00022741"/>
    </source>
</evidence>
<dbReference type="GO" id="GO:0071897">
    <property type="term" value="P:DNA biosynthetic process"/>
    <property type="evidence" value="ECO:0007669"/>
    <property type="project" value="InterPro"/>
</dbReference>
<gene>
    <name evidence="21" type="ORF">CGI_10028786</name>
</gene>
<comment type="similarity">
    <text evidence="2 19">Belongs to the ATP-dependent DNA ligase family.</text>
</comment>
<dbReference type="InterPro" id="IPR029044">
    <property type="entry name" value="Nucleotide-diphossugar_trans"/>
</dbReference>
<dbReference type="InterPro" id="IPR012308">
    <property type="entry name" value="DNA_ligase_ATP-dep_N"/>
</dbReference>
<comment type="catalytic activity">
    <reaction evidence="16 18">
        <text>ATP + (deoxyribonucleotide)n-3'-hydroxyl + 5'-phospho-(deoxyribonucleotide)m = (deoxyribonucleotide)n+m + AMP + diphosphate.</text>
        <dbReference type="EC" id="6.5.1.1"/>
    </reaction>
</comment>
<evidence type="ECO:0000256" key="18">
    <source>
        <dbReference type="RuleBase" id="RU000617"/>
    </source>
</evidence>
<dbReference type="InterPro" id="IPR016059">
    <property type="entry name" value="DNA_ligase_ATP-dep_CS"/>
</dbReference>
<dbReference type="SUPFAM" id="SSF117018">
    <property type="entry name" value="ATP-dependent DNA ligase DNA-binding domain"/>
    <property type="match status" value="1"/>
</dbReference>
<dbReference type="PROSITE" id="PS00697">
    <property type="entry name" value="DNA_LIGASE_A1"/>
    <property type="match status" value="1"/>
</dbReference>
<evidence type="ECO:0000313" key="21">
    <source>
        <dbReference type="EMBL" id="EKC31151.1"/>
    </source>
</evidence>
<evidence type="ECO:0000256" key="2">
    <source>
        <dbReference type="ARBA" id="ARBA00007572"/>
    </source>
</evidence>
<feature type="domain" description="ATP-dependent DNA ligase family profile" evidence="20">
    <location>
        <begin position="635"/>
        <end position="771"/>
    </location>
</feature>
<keyword evidence="12" id="KW-0648">Protein biosynthesis</keyword>
<keyword evidence="10 18" id="KW-0227">DNA damage</keyword>
<dbReference type="SUPFAM" id="SSF56091">
    <property type="entry name" value="DNA ligase/mRNA capping enzyme, catalytic domain"/>
    <property type="match status" value="1"/>
</dbReference>
<dbReference type="Gene3D" id="3.90.550.10">
    <property type="entry name" value="Spore Coat Polysaccharide Biosynthesis Protein SpsA, Chain A"/>
    <property type="match status" value="1"/>
</dbReference>
<evidence type="ECO:0000256" key="13">
    <source>
        <dbReference type="ARBA" id="ARBA00023172"/>
    </source>
</evidence>
<dbReference type="InterPro" id="IPR050191">
    <property type="entry name" value="ATP-dep_DNA_ligase"/>
</dbReference>
<keyword evidence="7" id="KW-0132">Cell division</keyword>
<dbReference type="Gene3D" id="1.10.3260.10">
    <property type="entry name" value="DNA ligase, ATP-dependent, N-terminal domain"/>
    <property type="match status" value="1"/>
</dbReference>
<evidence type="ECO:0000259" key="20">
    <source>
        <dbReference type="PROSITE" id="PS50160"/>
    </source>
</evidence>
<dbReference type="PANTHER" id="PTHR45674:SF4">
    <property type="entry name" value="DNA LIGASE 1"/>
    <property type="match status" value="1"/>
</dbReference>
<dbReference type="GO" id="GO:0005739">
    <property type="term" value="C:mitochondrion"/>
    <property type="evidence" value="ECO:0007669"/>
    <property type="project" value="TreeGrafter"/>
</dbReference>
<dbReference type="PROSITE" id="PS50160">
    <property type="entry name" value="DNA_LIGASE_A3"/>
    <property type="match status" value="1"/>
</dbReference>
<proteinExistence type="inferred from homology"/>
<dbReference type="GO" id="GO:0005524">
    <property type="term" value="F:ATP binding"/>
    <property type="evidence" value="ECO:0007669"/>
    <property type="project" value="UniProtKB-KW"/>
</dbReference>
<evidence type="ECO:0000256" key="11">
    <source>
        <dbReference type="ARBA" id="ARBA00022840"/>
    </source>
</evidence>
<evidence type="ECO:0000256" key="16">
    <source>
        <dbReference type="ARBA" id="ARBA00034003"/>
    </source>
</evidence>
<comment type="subcellular location">
    <subcellularLocation>
        <location evidence="1">Cytoplasm</location>
        <location evidence="1">Cytosol</location>
    </subcellularLocation>
</comment>
<dbReference type="InterPro" id="IPR012310">
    <property type="entry name" value="DNA_ligase_ATP-dep_cent"/>
</dbReference>
<dbReference type="GO" id="GO:0005634">
    <property type="term" value="C:nucleus"/>
    <property type="evidence" value="ECO:0007669"/>
    <property type="project" value="TreeGrafter"/>
</dbReference>
<dbReference type="AlphaFoldDB" id="K1RAU3"/>
<dbReference type="PANTHER" id="PTHR45674">
    <property type="entry name" value="DNA LIGASE 1/3 FAMILY MEMBER"/>
    <property type="match status" value="1"/>
</dbReference>
<dbReference type="Pfam" id="PF04679">
    <property type="entry name" value="DNA_ligase_A_C"/>
    <property type="match status" value="1"/>
</dbReference>
<dbReference type="Pfam" id="PF25084">
    <property type="entry name" value="LbH_EIF2B"/>
    <property type="match status" value="1"/>
</dbReference>
<evidence type="ECO:0000256" key="1">
    <source>
        <dbReference type="ARBA" id="ARBA00004514"/>
    </source>
</evidence>
<keyword evidence="14 18" id="KW-0234">DNA repair</keyword>
<evidence type="ECO:0000256" key="5">
    <source>
        <dbReference type="ARBA" id="ARBA00022540"/>
    </source>
</evidence>
<comment type="subunit">
    <text evidence="17">Component of the translation initiation factor 2B (eIF2B) complex which is a heterodecamer of two sets of five different subunits: alpha, beta, gamma, delta and epsilon. Subunits alpha, beta and delta comprise a regulatory subcomplex and subunits epsilon and gamma comprise a catalytic subcomplex. Within the complex, the hexameric regulatory complex resides at the center, with the two heterodimeric catalytic subcomplexes bound on opposite sides.</text>
</comment>
<evidence type="ECO:0000256" key="3">
    <source>
        <dbReference type="ARBA" id="ARBA00007878"/>
    </source>
</evidence>
<accession>K1RAU3</accession>
<dbReference type="InterPro" id="IPR000977">
    <property type="entry name" value="DNA_ligase_ATP-dep"/>
</dbReference>